<organism evidence="1 2">
    <name type="scientific">Brachionus plicatilis</name>
    <name type="common">Marine rotifer</name>
    <name type="synonym">Brachionus muelleri</name>
    <dbReference type="NCBI Taxonomy" id="10195"/>
    <lineage>
        <taxon>Eukaryota</taxon>
        <taxon>Metazoa</taxon>
        <taxon>Spiralia</taxon>
        <taxon>Gnathifera</taxon>
        <taxon>Rotifera</taxon>
        <taxon>Eurotatoria</taxon>
        <taxon>Monogononta</taxon>
        <taxon>Pseudotrocha</taxon>
        <taxon>Ploima</taxon>
        <taxon>Brachionidae</taxon>
        <taxon>Brachionus</taxon>
    </lineage>
</organism>
<dbReference type="OrthoDB" id="6437051at2759"/>
<name>A0A3M7Q7Q6_BRAPC</name>
<proteinExistence type="predicted"/>
<keyword evidence="1" id="KW-0808">Transferase</keyword>
<sequence length="210" mass="24356">MSPEKCSYIFYSGNPSKNNRLSLKLFGKQIPYTDSPVFLGIKFDQSLCFNSQVEFIRSRCHDRVNLIKILSHRSWKLNKKTLIGVNFNALIGSIMDYSFFILSRVSQTNIQKLQVIQNTCFKSIYQLPYDTPSIQLSGLLEDQKVDRVESRLRILLKKYIKKSLICINTLITSLIQDYIDVFVESSRSSELKTIPCKVSNELFQWTTVFL</sequence>
<protein>
    <submittedName>
        <fullName evidence="1">RNA-directed DNA polymerase from mobile element jockey</fullName>
    </submittedName>
</protein>
<dbReference type="Proteomes" id="UP000276133">
    <property type="component" value="Unassembled WGS sequence"/>
</dbReference>
<reference evidence="1 2" key="1">
    <citation type="journal article" date="2018" name="Sci. Rep.">
        <title>Genomic signatures of local adaptation to the degree of environmental predictability in rotifers.</title>
        <authorList>
            <person name="Franch-Gras L."/>
            <person name="Hahn C."/>
            <person name="Garcia-Roger E.M."/>
            <person name="Carmona M.J."/>
            <person name="Serra M."/>
            <person name="Gomez A."/>
        </authorList>
    </citation>
    <scope>NUCLEOTIDE SEQUENCE [LARGE SCALE GENOMIC DNA]</scope>
    <source>
        <strain evidence="1">HYR1</strain>
    </source>
</reference>
<gene>
    <name evidence="1" type="ORF">BpHYR1_044638</name>
</gene>
<evidence type="ECO:0000313" key="1">
    <source>
        <dbReference type="EMBL" id="RNA07436.1"/>
    </source>
</evidence>
<dbReference type="GO" id="GO:0003964">
    <property type="term" value="F:RNA-directed DNA polymerase activity"/>
    <property type="evidence" value="ECO:0007669"/>
    <property type="project" value="UniProtKB-KW"/>
</dbReference>
<keyword evidence="1" id="KW-0548">Nucleotidyltransferase</keyword>
<evidence type="ECO:0000313" key="2">
    <source>
        <dbReference type="Proteomes" id="UP000276133"/>
    </source>
</evidence>
<dbReference type="EMBL" id="REGN01007046">
    <property type="protein sequence ID" value="RNA07436.1"/>
    <property type="molecule type" value="Genomic_DNA"/>
</dbReference>
<keyword evidence="1" id="KW-0695">RNA-directed DNA polymerase</keyword>
<keyword evidence="2" id="KW-1185">Reference proteome</keyword>
<accession>A0A3M7Q7Q6</accession>
<dbReference type="AlphaFoldDB" id="A0A3M7Q7Q6"/>
<comment type="caution">
    <text evidence="1">The sequence shown here is derived from an EMBL/GenBank/DDBJ whole genome shotgun (WGS) entry which is preliminary data.</text>
</comment>